<evidence type="ECO:0000313" key="5">
    <source>
        <dbReference type="Proteomes" id="UP000262257"/>
    </source>
</evidence>
<sequence length="183" mass="19907">MRKYIPCLSILILIASLGLISGCQPPASGESAGFRYPFLYSQLMNKKLSGQLPVPVEGVTRKQLQDTWGAARSEGRKHEGIDIFAKRGTPVLSTTEGIVRQVGTNNLGGQVVWVTGPDLTHHYYAHLENYAENITAGDWIEAGEVIGYVGNTGNARGTPPHLHYGIYINGQGAINPYPYLEPN</sequence>
<dbReference type="InterPro" id="IPR011055">
    <property type="entry name" value="Dup_hybrid_motif"/>
</dbReference>
<evidence type="ECO:0000256" key="1">
    <source>
        <dbReference type="SAM" id="SignalP"/>
    </source>
</evidence>
<dbReference type="PROSITE" id="PS51257">
    <property type="entry name" value="PROKAR_LIPOPROTEIN"/>
    <property type="match status" value="1"/>
</dbReference>
<reference evidence="4 6" key="2">
    <citation type="submission" date="2019-06" db="EMBL/GenBank/DDBJ databases">
        <title>Genome of Acinetobacter radioresistens APH1, a phenol degrading strain.</title>
        <authorList>
            <person name="Liu Y."/>
        </authorList>
    </citation>
    <scope>NUCLEOTIDE SEQUENCE [LARGE SCALE GENOMIC DNA]</scope>
    <source>
        <strain evidence="4 6">APH1</strain>
    </source>
</reference>
<gene>
    <name evidence="3" type="ORF">DIC32_08545</name>
    <name evidence="4" type="ORF">FHY67_00350</name>
</gene>
<dbReference type="EMBL" id="DPXL01000108">
    <property type="protein sequence ID" value="HCM31574.1"/>
    <property type="molecule type" value="Genomic_DNA"/>
</dbReference>
<proteinExistence type="predicted"/>
<feature type="signal peptide" evidence="1">
    <location>
        <begin position="1"/>
        <end position="21"/>
    </location>
</feature>
<feature type="domain" description="M23ase beta-sheet core" evidence="2">
    <location>
        <begin position="77"/>
        <end position="175"/>
    </location>
</feature>
<name>A0A2T1IWN3_ACIRA</name>
<dbReference type="STRING" id="40216.GCA_001917365_00161"/>
<dbReference type="CDD" id="cd12797">
    <property type="entry name" value="M23_peptidase"/>
    <property type="match status" value="1"/>
</dbReference>
<accession>A0A2T1IWN3</accession>
<dbReference type="Proteomes" id="UP000262257">
    <property type="component" value="Unassembled WGS sequence"/>
</dbReference>
<dbReference type="PANTHER" id="PTHR21666">
    <property type="entry name" value="PEPTIDASE-RELATED"/>
    <property type="match status" value="1"/>
</dbReference>
<dbReference type="Gene3D" id="2.70.70.10">
    <property type="entry name" value="Glucose Permease (Domain IIA)"/>
    <property type="match status" value="1"/>
</dbReference>
<evidence type="ECO:0000259" key="2">
    <source>
        <dbReference type="Pfam" id="PF01551"/>
    </source>
</evidence>
<evidence type="ECO:0000313" key="6">
    <source>
        <dbReference type="Proteomes" id="UP000314285"/>
    </source>
</evidence>
<organism evidence="3 5">
    <name type="scientific">Acinetobacter radioresistens</name>
    <dbReference type="NCBI Taxonomy" id="40216"/>
    <lineage>
        <taxon>Bacteria</taxon>
        <taxon>Pseudomonadati</taxon>
        <taxon>Pseudomonadota</taxon>
        <taxon>Gammaproteobacteria</taxon>
        <taxon>Moraxellales</taxon>
        <taxon>Moraxellaceae</taxon>
        <taxon>Acinetobacter</taxon>
    </lineage>
</organism>
<keyword evidence="1" id="KW-0732">Signal</keyword>
<feature type="chain" id="PRO_5033323901" evidence="1">
    <location>
        <begin position="22"/>
        <end position="183"/>
    </location>
</feature>
<protein>
    <submittedName>
        <fullName evidence="4">M23 family metallopeptidase</fullName>
    </submittedName>
    <submittedName>
        <fullName evidence="3">M23 family peptidase</fullName>
    </submittedName>
</protein>
<dbReference type="Proteomes" id="UP000314285">
    <property type="component" value="Unassembled WGS sequence"/>
</dbReference>
<evidence type="ECO:0000313" key="4">
    <source>
        <dbReference type="EMBL" id="TNX93952.1"/>
    </source>
</evidence>
<dbReference type="InterPro" id="IPR016047">
    <property type="entry name" value="M23ase_b-sheet_dom"/>
</dbReference>
<reference evidence="3 5" key="1">
    <citation type="journal article" date="2018" name="Nat. Biotechnol.">
        <title>A standardized bacterial taxonomy based on genome phylogeny substantially revises the tree of life.</title>
        <authorList>
            <person name="Parks D.H."/>
            <person name="Chuvochina M."/>
            <person name="Waite D.W."/>
            <person name="Rinke C."/>
            <person name="Skarshewski A."/>
            <person name="Chaumeil P.A."/>
            <person name="Hugenholtz P."/>
        </authorList>
    </citation>
    <scope>NUCLEOTIDE SEQUENCE [LARGE SCALE GENOMIC DNA]</scope>
    <source>
        <strain evidence="3">UBA10045</strain>
    </source>
</reference>
<comment type="caution">
    <text evidence="3">The sequence shown here is derived from an EMBL/GenBank/DDBJ whole genome shotgun (WGS) entry which is preliminary data.</text>
</comment>
<dbReference type="AlphaFoldDB" id="A0A2T1IWN3"/>
<dbReference type="EMBL" id="VFBM01000001">
    <property type="protein sequence ID" value="TNX93952.1"/>
    <property type="molecule type" value="Genomic_DNA"/>
</dbReference>
<dbReference type="GO" id="GO:0004222">
    <property type="term" value="F:metalloendopeptidase activity"/>
    <property type="evidence" value="ECO:0007669"/>
    <property type="project" value="TreeGrafter"/>
</dbReference>
<dbReference type="PANTHER" id="PTHR21666:SF268">
    <property type="entry name" value="PEPTIDASE M23 DOMAIN-CONTAINING PROTEIN"/>
    <property type="match status" value="1"/>
</dbReference>
<dbReference type="InterPro" id="IPR050570">
    <property type="entry name" value="Cell_wall_metabolism_enzyme"/>
</dbReference>
<dbReference type="SUPFAM" id="SSF51261">
    <property type="entry name" value="Duplicated hybrid motif"/>
    <property type="match status" value="1"/>
</dbReference>
<dbReference type="Pfam" id="PF01551">
    <property type="entry name" value="Peptidase_M23"/>
    <property type="match status" value="1"/>
</dbReference>
<dbReference type="RefSeq" id="WP_005014531.1">
    <property type="nucleotide sequence ID" value="NZ_BKVS01000181.1"/>
</dbReference>
<evidence type="ECO:0000313" key="3">
    <source>
        <dbReference type="EMBL" id="HCM31574.1"/>
    </source>
</evidence>